<evidence type="ECO:0000256" key="4">
    <source>
        <dbReference type="SAM" id="MobiDB-lite"/>
    </source>
</evidence>
<reference evidence="6 7" key="1">
    <citation type="submission" date="2011-01" db="EMBL/GenBank/DDBJ databases">
        <title>Complete sequence of chromosome of Streptomyces flavogriseus ATCC 33331.</title>
        <authorList>
            <consortium name="US DOE Joint Genome Institute"/>
            <person name="Lucas S."/>
            <person name="Copeland A."/>
            <person name="Lapidus A."/>
            <person name="Cheng J.-F."/>
            <person name="Goodwin L."/>
            <person name="Pitluck S."/>
            <person name="Davenport K."/>
            <person name="Detter J.C."/>
            <person name="Han C."/>
            <person name="Tapia R."/>
            <person name="Land M."/>
            <person name="Hauser L."/>
            <person name="Kyrpides N."/>
            <person name="Ivanova N."/>
            <person name="Ovchinnikova G."/>
            <person name="Pagani I."/>
            <person name="Brumm P."/>
            <person name="Mead D."/>
            <person name="Woyke T."/>
        </authorList>
    </citation>
    <scope>NUCLEOTIDE SEQUENCE [LARGE SCALE GENOMIC DNA]</scope>
    <source>
        <strain evidence="7">ATCC 33331 / IAF-45CD</strain>
    </source>
</reference>
<dbReference type="Gene3D" id="1.10.10.10">
    <property type="entry name" value="Winged helix-like DNA-binding domain superfamily/Winged helix DNA-binding domain"/>
    <property type="match status" value="1"/>
</dbReference>
<dbReference type="GO" id="GO:0006355">
    <property type="term" value="P:regulation of DNA-templated transcription"/>
    <property type="evidence" value="ECO:0007669"/>
    <property type="project" value="InterPro"/>
</dbReference>
<evidence type="ECO:0000256" key="1">
    <source>
        <dbReference type="ARBA" id="ARBA00023015"/>
    </source>
</evidence>
<name>A0A8D3WFY6_STRFA</name>
<evidence type="ECO:0000259" key="5">
    <source>
        <dbReference type="SMART" id="SM00862"/>
    </source>
</evidence>
<evidence type="ECO:0000256" key="2">
    <source>
        <dbReference type="ARBA" id="ARBA00023125"/>
    </source>
</evidence>
<dbReference type="Proteomes" id="UP000002066">
    <property type="component" value="Chromosome"/>
</dbReference>
<evidence type="ECO:0000313" key="7">
    <source>
        <dbReference type="Proteomes" id="UP000002066"/>
    </source>
</evidence>
<evidence type="ECO:0000256" key="3">
    <source>
        <dbReference type="ARBA" id="ARBA00023163"/>
    </source>
</evidence>
<feature type="region of interest" description="Disordered" evidence="4">
    <location>
        <begin position="184"/>
        <end position="205"/>
    </location>
</feature>
<dbReference type="GO" id="GO:0000160">
    <property type="term" value="P:phosphorelay signal transduction system"/>
    <property type="evidence" value="ECO:0007669"/>
    <property type="project" value="InterPro"/>
</dbReference>
<dbReference type="KEGG" id="sfa:Sfla_0493"/>
<dbReference type="AlphaFoldDB" id="A0A8D3WFY6"/>
<keyword evidence="1" id="KW-0805">Transcription regulation</keyword>
<evidence type="ECO:0000313" key="6">
    <source>
        <dbReference type="EMBL" id="ADW01958.1"/>
    </source>
</evidence>
<keyword evidence="2" id="KW-0238">DNA-binding</keyword>
<protein>
    <submittedName>
        <fullName evidence="6">Transcriptional regulator domain-containing protein</fullName>
    </submittedName>
</protein>
<keyword evidence="3" id="KW-0804">Transcription</keyword>
<dbReference type="InterPro" id="IPR001867">
    <property type="entry name" value="OmpR/PhoB-type_DNA-bd"/>
</dbReference>
<dbReference type="Gene3D" id="3.30.450.40">
    <property type="match status" value="1"/>
</dbReference>
<feature type="domain" description="OmpR/PhoB-type" evidence="5">
    <location>
        <begin position="373"/>
        <end position="438"/>
    </location>
</feature>
<dbReference type="InterPro" id="IPR003018">
    <property type="entry name" value="GAF"/>
</dbReference>
<dbReference type="Pfam" id="PF01590">
    <property type="entry name" value="GAF"/>
    <property type="match status" value="1"/>
</dbReference>
<proteinExistence type="predicted"/>
<dbReference type="InterPro" id="IPR036388">
    <property type="entry name" value="WH-like_DNA-bd_sf"/>
</dbReference>
<dbReference type="EMBL" id="CP002475">
    <property type="protein sequence ID" value="ADW01958.1"/>
    <property type="molecule type" value="Genomic_DNA"/>
</dbReference>
<dbReference type="InterPro" id="IPR029016">
    <property type="entry name" value="GAF-like_dom_sf"/>
</dbReference>
<dbReference type="GO" id="GO:0003677">
    <property type="term" value="F:DNA binding"/>
    <property type="evidence" value="ECO:0007669"/>
    <property type="project" value="UniProtKB-KW"/>
</dbReference>
<accession>A0A8D3WFY6</accession>
<organism evidence="6 7">
    <name type="scientific">Streptomyces pratensis (strain ATCC 33331 / IAF-45CD)</name>
    <dbReference type="NCBI Taxonomy" id="591167"/>
    <lineage>
        <taxon>Bacteria</taxon>
        <taxon>Bacillati</taxon>
        <taxon>Actinomycetota</taxon>
        <taxon>Actinomycetes</taxon>
        <taxon>Kitasatosporales</taxon>
        <taxon>Streptomycetaceae</taxon>
        <taxon>Streptomyces</taxon>
    </lineage>
</organism>
<dbReference type="SMART" id="SM00862">
    <property type="entry name" value="Trans_reg_C"/>
    <property type="match status" value="1"/>
</dbReference>
<gene>
    <name evidence="6" type="ordered locus">Sfla_0493</name>
</gene>
<sequence length="541" mass="57549">MRSGAGEGDSVPVAGVAEGPVVTGGRVEVLPWHVVKVQCSSVNRVVALPLASRRPRPRVGVLPGHSSGPGDRGWPAFGRGDVAVRARDGRHHGVRTGVRATLASGRRPGRALPRLLPDHGGGPCSTMGEEMPRSGDLAQRRATLEDEWSRVIPGLSSPGSLRRAGRVLSREVADSWARSLASVDPARTHAPESSDGAAHHRWNGSPLRGPVDGLADELRSVADDAGFVTAVTDASGTILWTCGGRTMRRRAERVNFAPGGRWDEEAMGTNALSLALRTGRPSTVFSAEHLVTALHGWVCYCAPLHGPDGRVLGVLDLSTTWDRSHPLAMATVRGLASAVEAGLRIGTSGAPLLADAPALRLTCLGAEDAVRAGARLRLRPRQLEILTLLALEPEGYAPERLRASLYGDRPVTASTLKAEISHLRRALGGTVATRRYALTAPVSCDAVDVLRALRSGDTGTALRLYRGPLLPRSQAPGIEEWRTCLEVAVREAVLTSDRPEHALRYGERAPYDTEVHRHALRLLDAGDARRAIATGRLASTA</sequence>